<comment type="caution">
    <text evidence="2">The sequence shown here is derived from an EMBL/GenBank/DDBJ whole genome shotgun (WGS) entry which is preliminary data.</text>
</comment>
<dbReference type="Proteomes" id="UP000184388">
    <property type="component" value="Unassembled WGS sequence"/>
</dbReference>
<proteinExistence type="predicted"/>
<dbReference type="EMBL" id="FRBK01000005">
    <property type="protein sequence ID" value="SHL62284.1"/>
    <property type="molecule type" value="Genomic_DNA"/>
</dbReference>
<evidence type="ECO:0000256" key="1">
    <source>
        <dbReference type="SAM" id="MobiDB-lite"/>
    </source>
</evidence>
<gene>
    <name evidence="2" type="ORF">SAMN05216268_105284</name>
</gene>
<sequence length="151" mass="15733">MPMPRIPYRLSPAAMAVIGTTAAPRMADAENGVIATDWESGAEIWQLTVMVIDEGRAESMQIQVPQTGLPENLTIGSTVRLYDLVASPWARASLDRRGQARLSEGCNYRAEKLELLAAAPVAPGAPVAAAPGKTAEAPAANAEAPGAKKAA</sequence>
<protein>
    <submittedName>
        <fullName evidence="2">Uncharacterized protein</fullName>
    </submittedName>
</protein>
<name>A0A9X8MSF1_9ACTN</name>
<accession>A0A9X8MSF1</accession>
<organism evidence="2 3">
    <name type="scientific">Streptomyces yunnanensis</name>
    <dbReference type="NCBI Taxonomy" id="156453"/>
    <lineage>
        <taxon>Bacteria</taxon>
        <taxon>Bacillati</taxon>
        <taxon>Actinomycetota</taxon>
        <taxon>Actinomycetes</taxon>
        <taxon>Kitasatosporales</taxon>
        <taxon>Streptomycetaceae</taxon>
        <taxon>Streptomyces</taxon>
    </lineage>
</organism>
<evidence type="ECO:0000313" key="3">
    <source>
        <dbReference type="Proteomes" id="UP000184388"/>
    </source>
</evidence>
<dbReference type="AlphaFoldDB" id="A0A9X8MSF1"/>
<reference evidence="3" key="1">
    <citation type="submission" date="2016-11" db="EMBL/GenBank/DDBJ databases">
        <authorList>
            <person name="Jaros S."/>
            <person name="Januszkiewicz K."/>
            <person name="Wedrychowicz H."/>
        </authorList>
    </citation>
    <scope>NUCLEOTIDE SEQUENCE [LARGE SCALE GENOMIC DNA]</scope>
    <source>
        <strain evidence="3">CGMCC 4.3555</strain>
    </source>
</reference>
<evidence type="ECO:0000313" key="2">
    <source>
        <dbReference type="EMBL" id="SHL62284.1"/>
    </source>
</evidence>
<dbReference type="RefSeq" id="WP_143179594.1">
    <property type="nucleotide sequence ID" value="NZ_FRBK01000005.1"/>
</dbReference>
<feature type="region of interest" description="Disordered" evidence="1">
    <location>
        <begin position="125"/>
        <end position="151"/>
    </location>
</feature>